<feature type="compositionally biased region" description="Low complexity" evidence="1">
    <location>
        <begin position="600"/>
        <end position="632"/>
    </location>
</feature>
<dbReference type="PANTHER" id="PTHR35152">
    <property type="entry name" value="DOMAIN SIGNALLING PROTEIN, PUTATIVE (AFU_ORTHOLOGUE AFUA_5G11310)-RELATED"/>
    <property type="match status" value="1"/>
</dbReference>
<keyword evidence="2" id="KW-0812">Transmembrane</keyword>
<gene>
    <name evidence="4" type="ORF">BDA99DRAFT_538059</name>
</gene>
<keyword evidence="2" id="KW-0472">Membrane</keyword>
<feature type="compositionally biased region" description="Low complexity" evidence="1">
    <location>
        <begin position="449"/>
        <end position="459"/>
    </location>
</feature>
<dbReference type="PROSITE" id="PS50924">
    <property type="entry name" value="MHYT"/>
    <property type="match status" value="1"/>
</dbReference>
<feature type="region of interest" description="Disordered" evidence="1">
    <location>
        <begin position="756"/>
        <end position="795"/>
    </location>
</feature>
<feature type="transmembrane region" description="Helical" evidence="2">
    <location>
        <begin position="224"/>
        <end position="249"/>
    </location>
</feature>
<feature type="compositionally biased region" description="Low complexity" evidence="1">
    <location>
        <begin position="997"/>
        <end position="1007"/>
    </location>
</feature>
<feature type="compositionally biased region" description="Low complexity" evidence="1">
    <location>
        <begin position="639"/>
        <end position="651"/>
    </location>
</feature>
<feature type="transmembrane region" description="Helical" evidence="2">
    <location>
        <begin position="123"/>
        <end position="146"/>
    </location>
</feature>
<feature type="transmembrane region" description="Helical" evidence="2">
    <location>
        <begin position="184"/>
        <end position="204"/>
    </location>
</feature>
<feature type="transmembrane region" description="Helical" evidence="2">
    <location>
        <begin position="45"/>
        <end position="66"/>
    </location>
</feature>
<evidence type="ECO:0000313" key="4">
    <source>
        <dbReference type="EMBL" id="KAI9261672.1"/>
    </source>
</evidence>
<proteinExistence type="predicted"/>
<evidence type="ECO:0000256" key="2">
    <source>
        <dbReference type="SAM" id="Phobius"/>
    </source>
</evidence>
<reference evidence="4" key="2">
    <citation type="submission" date="2023-02" db="EMBL/GenBank/DDBJ databases">
        <authorList>
            <consortium name="DOE Joint Genome Institute"/>
            <person name="Mondo S.J."/>
            <person name="Chang Y."/>
            <person name="Wang Y."/>
            <person name="Ahrendt S."/>
            <person name="Andreopoulos W."/>
            <person name="Barry K."/>
            <person name="Beard J."/>
            <person name="Benny G.L."/>
            <person name="Blankenship S."/>
            <person name="Bonito G."/>
            <person name="Cuomo C."/>
            <person name="Desiro A."/>
            <person name="Gervers K.A."/>
            <person name="Hundley H."/>
            <person name="Kuo A."/>
            <person name="LaButti K."/>
            <person name="Lang B.F."/>
            <person name="Lipzen A."/>
            <person name="O'Donnell K."/>
            <person name="Pangilinan J."/>
            <person name="Reynolds N."/>
            <person name="Sandor L."/>
            <person name="Smith M.W."/>
            <person name="Tsang A."/>
            <person name="Grigoriev I.V."/>
            <person name="Stajich J.E."/>
            <person name="Spatafora J.W."/>
        </authorList>
    </citation>
    <scope>NUCLEOTIDE SEQUENCE</scope>
    <source>
        <strain evidence="4">RSA 2281</strain>
    </source>
</reference>
<keyword evidence="2" id="KW-1133">Transmembrane helix</keyword>
<evidence type="ECO:0000259" key="3">
    <source>
        <dbReference type="PROSITE" id="PS50924"/>
    </source>
</evidence>
<feature type="transmembrane region" description="Helical" evidence="2">
    <location>
        <begin position="12"/>
        <end position="33"/>
    </location>
</feature>
<feature type="compositionally biased region" description="Polar residues" evidence="1">
    <location>
        <begin position="460"/>
        <end position="479"/>
    </location>
</feature>
<evidence type="ECO:0000313" key="5">
    <source>
        <dbReference type="Proteomes" id="UP001209540"/>
    </source>
</evidence>
<organism evidence="4 5">
    <name type="scientific">Phascolomyces articulosus</name>
    <dbReference type="NCBI Taxonomy" id="60185"/>
    <lineage>
        <taxon>Eukaryota</taxon>
        <taxon>Fungi</taxon>
        <taxon>Fungi incertae sedis</taxon>
        <taxon>Mucoromycota</taxon>
        <taxon>Mucoromycotina</taxon>
        <taxon>Mucoromycetes</taxon>
        <taxon>Mucorales</taxon>
        <taxon>Lichtheimiaceae</taxon>
        <taxon>Phascolomyces</taxon>
    </lineage>
</organism>
<sequence>MVDVFVQQYFNAGIIVTSYIIAVIGAMTTLELLTQRTHYKGSYNWFLLLAAAFCMGGVAIWSMHFIGNNCLTLTIPDDEGTYQLAYGPGFTFASLVVSIFCMFLSFAFVGVTEEAKLTRIVPSGVLAGSGIALMHYIGQFAVKFFIPRYKVPYVVGAIVIAISAVTVALYIFFKLREQWANQWYKRLGCAMLMGVAVCGMHYTAMAGTEYIVPSDAAVAPVPALSIAAMIGIVSGVVVIGCAILLYIVVFRQRGYQSSRSTIATSIQTEKIRRRLVLNSVIFDNKGKILVRVDGVLPMRTVMYDMSSHVTGPFSVSHPLFFRFFEATTQWSRHPNIESYNDPILQQYLEAAQELAEELKLGPVSNLGILFDSVLHAQTPVQKKGRRFFPSVMKRTPSATIRLLSKRGQPSPSRPSTPAHTSMQMLFAESDNIPSSSAASTNIPATTATTTTTTAAASTSVTQNQQPLPATPGAVTSSGEFTHYDVELGVPISSSNNGDTSQDEKQPTNVSTPGLGNGHSDTDDEHILLVRNIGHDKDLIVKLLSQGFRFADPVFIARIMGAKLNLSAEHMLSYFRDMQSMVESTHMTMPRSAKCSVENNGPTTSAGPGGAPISSNNTTNQQQQQNNSTNLSPGTPPQSPSSSVSSTRSLSMPFSNKQLQGGVYVGLLALVEEKQPNHHQSPHHQPPQPPMVDLSAIGTNGLEILVDKNRHFSFPVVPLRYEDDQQHVIQLGREEKSCVYNLQGQSMLAVSMLDSQLPHETTSTDSAQSTSPMLQHYHQQHHRNNSSGNNSNHTTNTISNAHMAAVTSSLFSPATIMAGIGAPSPAQQTAQIRRFIKALGTACRSLVQTSNYGKLLGTGARLHAEVLEIPPFTLIPGPCELILFRTLITIPGTRTAINQTPTEPMKCVPLKLYKSFAYHVTDQAIELYRQTNLLKRSGTQQSAPTGILPSSGGGVGGRHASNRKKFPQIMENGTTSLVETFSGKRYNITNSTRSLPMSSATSSSNGSSTPRGQASAVELPIMVNLMPTQARFLWLDLMIEETIQANKTNHHHHRR</sequence>
<name>A0AAD5PDT9_9FUNG</name>
<dbReference type="InterPro" id="IPR005330">
    <property type="entry name" value="MHYT_dom"/>
</dbReference>
<feature type="transmembrane region" description="Helical" evidence="2">
    <location>
        <begin position="152"/>
        <end position="172"/>
    </location>
</feature>
<dbReference type="AlphaFoldDB" id="A0AAD5PDT9"/>
<feature type="region of interest" description="Disordered" evidence="1">
    <location>
        <begin position="937"/>
        <end position="970"/>
    </location>
</feature>
<accession>A0AAD5PDT9</accession>
<keyword evidence="5" id="KW-1185">Reference proteome</keyword>
<dbReference type="Pfam" id="PF03707">
    <property type="entry name" value="MHYT"/>
    <property type="match status" value="2"/>
</dbReference>
<protein>
    <recommendedName>
        <fullName evidence="3">MHYT domain-containing protein</fullName>
    </recommendedName>
</protein>
<dbReference type="PANTHER" id="PTHR35152:SF1">
    <property type="entry name" value="DOMAIN SIGNALLING PROTEIN, PUTATIVE (AFU_ORTHOLOGUE AFUA_5G11310)-RELATED"/>
    <property type="match status" value="1"/>
</dbReference>
<feature type="compositionally biased region" description="Polar residues" evidence="1">
    <location>
        <begin position="757"/>
        <end position="772"/>
    </location>
</feature>
<feature type="region of interest" description="Disordered" evidence="1">
    <location>
        <begin position="584"/>
        <end position="651"/>
    </location>
</feature>
<feature type="compositionally biased region" description="Low complexity" evidence="1">
    <location>
        <begin position="784"/>
        <end position="795"/>
    </location>
</feature>
<feature type="region of interest" description="Disordered" evidence="1">
    <location>
        <begin position="449"/>
        <end position="519"/>
    </location>
</feature>
<comment type="caution">
    <text evidence="4">The sequence shown here is derived from an EMBL/GenBank/DDBJ whole genome shotgun (WGS) entry which is preliminary data.</text>
</comment>
<dbReference type="EMBL" id="JAIXMP010000015">
    <property type="protein sequence ID" value="KAI9261672.1"/>
    <property type="molecule type" value="Genomic_DNA"/>
</dbReference>
<dbReference type="Proteomes" id="UP001209540">
    <property type="component" value="Unassembled WGS sequence"/>
</dbReference>
<feature type="transmembrane region" description="Helical" evidence="2">
    <location>
        <begin position="86"/>
        <end position="111"/>
    </location>
</feature>
<evidence type="ECO:0000256" key="1">
    <source>
        <dbReference type="SAM" id="MobiDB-lite"/>
    </source>
</evidence>
<feature type="region of interest" description="Disordered" evidence="1">
    <location>
        <begin position="988"/>
        <end position="1012"/>
    </location>
</feature>
<feature type="domain" description="MHYT" evidence="3">
    <location>
        <begin position="10"/>
        <end position="211"/>
    </location>
</feature>
<reference evidence="4" key="1">
    <citation type="journal article" date="2022" name="IScience">
        <title>Evolution of zygomycete secretomes and the origins of terrestrial fungal ecologies.</title>
        <authorList>
            <person name="Chang Y."/>
            <person name="Wang Y."/>
            <person name="Mondo S."/>
            <person name="Ahrendt S."/>
            <person name="Andreopoulos W."/>
            <person name="Barry K."/>
            <person name="Beard J."/>
            <person name="Benny G.L."/>
            <person name="Blankenship S."/>
            <person name="Bonito G."/>
            <person name="Cuomo C."/>
            <person name="Desiro A."/>
            <person name="Gervers K.A."/>
            <person name="Hundley H."/>
            <person name="Kuo A."/>
            <person name="LaButti K."/>
            <person name="Lang B.F."/>
            <person name="Lipzen A."/>
            <person name="O'Donnell K."/>
            <person name="Pangilinan J."/>
            <person name="Reynolds N."/>
            <person name="Sandor L."/>
            <person name="Smith M.E."/>
            <person name="Tsang A."/>
            <person name="Grigoriev I.V."/>
            <person name="Stajich J.E."/>
            <person name="Spatafora J.W."/>
        </authorList>
    </citation>
    <scope>NUCLEOTIDE SEQUENCE</scope>
    <source>
        <strain evidence="4">RSA 2281</strain>
    </source>
</reference>